<dbReference type="InterPro" id="IPR036047">
    <property type="entry name" value="F-box-like_dom_sf"/>
</dbReference>
<reference evidence="3" key="1">
    <citation type="submission" date="2024-03" db="EMBL/GenBank/DDBJ databases">
        <title>WGS assembly of Saponaria officinalis var. Norfolk2.</title>
        <authorList>
            <person name="Jenkins J."/>
            <person name="Shu S."/>
            <person name="Grimwood J."/>
            <person name="Barry K."/>
            <person name="Goodstein D."/>
            <person name="Schmutz J."/>
            <person name="Leebens-Mack J."/>
            <person name="Osbourn A."/>
        </authorList>
    </citation>
    <scope>NUCLEOTIDE SEQUENCE [LARGE SCALE GENOMIC DNA]</scope>
    <source>
        <strain evidence="3">JIC</strain>
    </source>
</reference>
<dbReference type="Pfam" id="PF00646">
    <property type="entry name" value="F-box"/>
    <property type="match status" value="1"/>
</dbReference>
<dbReference type="SUPFAM" id="SSF81383">
    <property type="entry name" value="F-box domain"/>
    <property type="match status" value="1"/>
</dbReference>
<dbReference type="InterPro" id="IPR006527">
    <property type="entry name" value="F-box-assoc_dom_typ1"/>
</dbReference>
<dbReference type="EMBL" id="JBDFQZ010000005">
    <property type="protein sequence ID" value="KAK9724779.1"/>
    <property type="molecule type" value="Genomic_DNA"/>
</dbReference>
<dbReference type="InterPro" id="IPR017451">
    <property type="entry name" value="F-box-assoc_interact_dom"/>
</dbReference>
<dbReference type="AlphaFoldDB" id="A0AAW1KXD8"/>
<organism evidence="3 4">
    <name type="scientific">Saponaria officinalis</name>
    <name type="common">Common soapwort</name>
    <name type="synonym">Lychnis saponaria</name>
    <dbReference type="NCBI Taxonomy" id="3572"/>
    <lineage>
        <taxon>Eukaryota</taxon>
        <taxon>Viridiplantae</taxon>
        <taxon>Streptophyta</taxon>
        <taxon>Embryophyta</taxon>
        <taxon>Tracheophyta</taxon>
        <taxon>Spermatophyta</taxon>
        <taxon>Magnoliopsida</taxon>
        <taxon>eudicotyledons</taxon>
        <taxon>Gunneridae</taxon>
        <taxon>Pentapetalae</taxon>
        <taxon>Caryophyllales</taxon>
        <taxon>Caryophyllaceae</taxon>
        <taxon>Caryophylleae</taxon>
        <taxon>Saponaria</taxon>
    </lineage>
</organism>
<accession>A0AAW1KXD8</accession>
<evidence type="ECO:0000313" key="3">
    <source>
        <dbReference type="EMBL" id="KAK9724779.1"/>
    </source>
</evidence>
<dbReference type="InterPro" id="IPR001810">
    <property type="entry name" value="F-box_dom"/>
</dbReference>
<evidence type="ECO:0000313" key="4">
    <source>
        <dbReference type="Proteomes" id="UP001443914"/>
    </source>
</evidence>
<proteinExistence type="predicted"/>
<sequence length="419" mass="47766">MSEVLVNSNVYSKTVLRKKPHRTVAKGLKLFNEMFKTVTKPNTNFINYPLLDQKNDLPHDLFTYEILARLPIKCLLQLKSVSKDWHSTVSSYEFASAHFKTRLSGYHPCSSVEGLVIQVASKFYLFYIQDEAVALDYCLVKLEPNFDDLDENNVQLIGSCNGLVCLADSSSSSDYFYIWNPVTYHSRKISDPCFISDHCIMSWGFAYVSSVDDYKVVRIVQDYDTLETVVLVFSLGSREWKRVHDHGLDQCLFLTKTNPGVLVDDSLYWIMVSRGVLEKRVVVRFNLSLEKFEEVPGLVPKDVNPRDQFLCVTGGCLSLYNSNVRHEADLSILKRPEETESISISSRLDKWDCFGLVGFTKTGKCFVISKGSELALMDLELPRKQRIPLVNFEQVRRPSIVSYVPSLISPFPLGDLQKD</sequence>
<feature type="domain" description="F-box" evidence="1">
    <location>
        <begin position="65"/>
        <end position="94"/>
    </location>
</feature>
<dbReference type="PANTHER" id="PTHR31672:SF13">
    <property type="entry name" value="F-BOX PROTEIN CPR30-LIKE"/>
    <property type="match status" value="1"/>
</dbReference>
<dbReference type="Proteomes" id="UP001443914">
    <property type="component" value="Unassembled WGS sequence"/>
</dbReference>
<evidence type="ECO:0000259" key="1">
    <source>
        <dbReference type="Pfam" id="PF00646"/>
    </source>
</evidence>
<feature type="domain" description="F-box associated beta-propeller type 1" evidence="2">
    <location>
        <begin position="144"/>
        <end position="409"/>
    </location>
</feature>
<gene>
    <name evidence="3" type="ORF">RND81_05G097500</name>
</gene>
<protein>
    <recommendedName>
        <fullName evidence="5">F-box domain-containing protein</fullName>
    </recommendedName>
</protein>
<dbReference type="NCBIfam" id="TIGR01640">
    <property type="entry name" value="F_box_assoc_1"/>
    <property type="match status" value="1"/>
</dbReference>
<evidence type="ECO:0000259" key="2">
    <source>
        <dbReference type="Pfam" id="PF07734"/>
    </source>
</evidence>
<dbReference type="PANTHER" id="PTHR31672">
    <property type="entry name" value="BNACNNG10540D PROTEIN"/>
    <property type="match status" value="1"/>
</dbReference>
<dbReference type="InterPro" id="IPR050796">
    <property type="entry name" value="SCF_F-box_component"/>
</dbReference>
<comment type="caution">
    <text evidence="3">The sequence shown here is derived from an EMBL/GenBank/DDBJ whole genome shotgun (WGS) entry which is preliminary data.</text>
</comment>
<name>A0AAW1KXD8_SAPOF</name>
<evidence type="ECO:0008006" key="5">
    <source>
        <dbReference type="Google" id="ProtNLM"/>
    </source>
</evidence>
<dbReference type="Pfam" id="PF07734">
    <property type="entry name" value="FBA_1"/>
    <property type="match status" value="1"/>
</dbReference>
<keyword evidence="4" id="KW-1185">Reference proteome</keyword>